<keyword evidence="5 11" id="KW-0812">Transmembrane</keyword>
<keyword evidence="6 11" id="KW-1133">Transmembrane helix</keyword>
<proteinExistence type="inferred from homology"/>
<dbReference type="HOGENOM" id="CLU_2108229_0_0_1"/>
<keyword evidence="9 11" id="KW-0675">Receptor</keyword>
<comment type="subcellular location">
    <subcellularLocation>
        <location evidence="1 11">Cell membrane</location>
        <topology evidence="1 11">Multi-pass membrane protein</topology>
    </subcellularLocation>
</comment>
<dbReference type="Pfam" id="PF03402">
    <property type="entry name" value="V1R"/>
    <property type="match status" value="1"/>
</dbReference>
<dbReference type="EMBL" id="AEYP01089839">
    <property type="status" value="NOT_ANNOTATED_CDS"/>
    <property type="molecule type" value="Genomic_DNA"/>
</dbReference>
<sequence length="115" mass="13518">MYACCRPLTLGALVSSTKWHHILVLFKHKQQIQHIHSHGLSPRPFCETKAPSSILIFFFFFFKILFIYLTERDTARERTQREWESENQASHQAGSLMRALVPGPWDHDPSLRQRL</sequence>
<evidence type="ECO:0000256" key="5">
    <source>
        <dbReference type="ARBA" id="ARBA00022692"/>
    </source>
</evidence>
<evidence type="ECO:0000256" key="6">
    <source>
        <dbReference type="ARBA" id="ARBA00022989"/>
    </source>
</evidence>
<dbReference type="GO" id="GO:0016503">
    <property type="term" value="F:pheromone receptor activity"/>
    <property type="evidence" value="ECO:0007669"/>
    <property type="project" value="InterPro"/>
</dbReference>
<protein>
    <recommendedName>
        <fullName evidence="11">Vomeronasal type-1 receptor</fullName>
    </recommendedName>
</protein>
<evidence type="ECO:0000256" key="2">
    <source>
        <dbReference type="ARBA" id="ARBA00010663"/>
    </source>
</evidence>
<dbReference type="EMBL" id="AEYP01089838">
    <property type="status" value="NOT_ANNOTATED_CDS"/>
    <property type="molecule type" value="Genomic_DNA"/>
</dbReference>
<evidence type="ECO:0000256" key="8">
    <source>
        <dbReference type="ARBA" id="ARBA00023136"/>
    </source>
</evidence>
<evidence type="ECO:0000256" key="4">
    <source>
        <dbReference type="ARBA" id="ARBA00022507"/>
    </source>
</evidence>
<evidence type="ECO:0000313" key="12">
    <source>
        <dbReference type="Ensembl" id="ENSMPUP00000006154.1"/>
    </source>
</evidence>
<dbReference type="InterPro" id="IPR004072">
    <property type="entry name" value="Vmron_rcpt_1"/>
</dbReference>
<keyword evidence="10 11" id="KW-0807">Transducer</keyword>
<evidence type="ECO:0000256" key="11">
    <source>
        <dbReference type="RuleBase" id="RU364061"/>
    </source>
</evidence>
<evidence type="ECO:0000256" key="9">
    <source>
        <dbReference type="ARBA" id="ARBA00023170"/>
    </source>
</evidence>
<organism evidence="12">
    <name type="scientific">Mustela putorius furo</name>
    <name type="common">European domestic ferret</name>
    <name type="synonym">Mustela furo</name>
    <dbReference type="NCBI Taxonomy" id="9669"/>
    <lineage>
        <taxon>Eukaryota</taxon>
        <taxon>Metazoa</taxon>
        <taxon>Chordata</taxon>
        <taxon>Craniata</taxon>
        <taxon>Vertebrata</taxon>
        <taxon>Euteleostomi</taxon>
        <taxon>Mammalia</taxon>
        <taxon>Eutheria</taxon>
        <taxon>Laurasiatheria</taxon>
        <taxon>Carnivora</taxon>
        <taxon>Caniformia</taxon>
        <taxon>Musteloidea</taxon>
        <taxon>Mustelidae</taxon>
        <taxon>Mustelinae</taxon>
        <taxon>Mustela</taxon>
    </lineage>
</organism>
<dbReference type="EMBL" id="AEYP01089836">
    <property type="status" value="NOT_ANNOTATED_CDS"/>
    <property type="molecule type" value="Genomic_DNA"/>
</dbReference>
<evidence type="ECO:0000256" key="1">
    <source>
        <dbReference type="ARBA" id="ARBA00004651"/>
    </source>
</evidence>
<dbReference type="GO" id="GO:0005886">
    <property type="term" value="C:plasma membrane"/>
    <property type="evidence" value="ECO:0007669"/>
    <property type="project" value="UniProtKB-SubCell"/>
</dbReference>
<dbReference type="EMBL" id="AEYP01089837">
    <property type="status" value="NOT_ANNOTATED_CDS"/>
    <property type="molecule type" value="Genomic_DNA"/>
</dbReference>
<dbReference type="STRING" id="9669.ENSMPUP00000006154"/>
<accession>M3Y4A3</accession>
<keyword evidence="8 11" id="KW-0472">Membrane</keyword>
<evidence type="ECO:0000256" key="10">
    <source>
        <dbReference type="ARBA" id="ARBA00023224"/>
    </source>
</evidence>
<dbReference type="Ensembl" id="ENSMPUT00000006262.1">
    <property type="protein sequence ID" value="ENSMPUP00000006154.1"/>
    <property type="gene ID" value="ENSMPUG00000006207.1"/>
</dbReference>
<dbReference type="InParanoid" id="M3Y4A3"/>
<keyword evidence="3 11" id="KW-1003">Cell membrane</keyword>
<dbReference type="AlphaFoldDB" id="M3Y4A3"/>
<reference evidence="12" key="1">
    <citation type="submission" date="2024-06" db="UniProtKB">
        <authorList>
            <consortium name="Ensembl"/>
        </authorList>
    </citation>
    <scope>IDENTIFICATION</scope>
</reference>
<name>M3Y4A3_MUSPF</name>
<feature type="transmembrane region" description="Helical" evidence="11">
    <location>
        <begin position="50"/>
        <end position="69"/>
    </location>
</feature>
<comment type="similarity">
    <text evidence="2 11">Belongs to the G-protein coupled receptor 1 family.</text>
</comment>
<evidence type="ECO:0000256" key="7">
    <source>
        <dbReference type="ARBA" id="ARBA00023040"/>
    </source>
</evidence>
<comment type="caution">
    <text evidence="11">Lacks conserved residue(s) required for the propagation of feature annotation.</text>
</comment>
<dbReference type="GO" id="GO:0019236">
    <property type="term" value="P:response to pheromone"/>
    <property type="evidence" value="ECO:0007669"/>
    <property type="project" value="UniProtKB-KW"/>
</dbReference>
<keyword evidence="4 11" id="KW-0589">Pheromone response</keyword>
<evidence type="ECO:0000256" key="3">
    <source>
        <dbReference type="ARBA" id="ARBA00022475"/>
    </source>
</evidence>
<keyword evidence="7 11" id="KW-0297">G-protein coupled receptor</keyword>